<gene>
    <name evidence="7" type="ORF">BYL167_LOCUS30436</name>
    <name evidence="6" type="ORF">OVN521_LOCUS21440</name>
</gene>
<evidence type="ECO:0000256" key="4">
    <source>
        <dbReference type="ARBA" id="ARBA00048333"/>
    </source>
</evidence>
<organism evidence="6 8">
    <name type="scientific">Rotaria magnacalcarata</name>
    <dbReference type="NCBI Taxonomy" id="392030"/>
    <lineage>
        <taxon>Eukaryota</taxon>
        <taxon>Metazoa</taxon>
        <taxon>Spiralia</taxon>
        <taxon>Gnathifera</taxon>
        <taxon>Rotifera</taxon>
        <taxon>Eurotatoria</taxon>
        <taxon>Bdelloidea</taxon>
        <taxon>Philodinida</taxon>
        <taxon>Philodinidae</taxon>
        <taxon>Rotaria</taxon>
    </lineage>
</organism>
<dbReference type="Proteomes" id="UP000663866">
    <property type="component" value="Unassembled WGS sequence"/>
</dbReference>
<dbReference type="InterPro" id="IPR000941">
    <property type="entry name" value="Enolase"/>
</dbReference>
<dbReference type="Proteomes" id="UP000681967">
    <property type="component" value="Unassembled WGS sequence"/>
</dbReference>
<sequence>MSDKILKIVGRYIYDSRGNPTVEVDLWTSKGLFRAGVPSGASTGIYEALELRDGDKAVHMGKGRFVN</sequence>
<comment type="caution">
    <text evidence="6">The sequence shown here is derived from an EMBL/GenBank/DDBJ whole genome shotgun (WGS) entry which is preliminary data.</text>
</comment>
<dbReference type="AlphaFoldDB" id="A0A819VLT9"/>
<keyword evidence="3" id="KW-0460">Magnesium</keyword>
<name>A0A819VLT9_9BILA</name>
<dbReference type="EMBL" id="CAJOBG010004452">
    <property type="protein sequence ID" value="CAF4111306.1"/>
    <property type="molecule type" value="Genomic_DNA"/>
</dbReference>
<evidence type="ECO:0000313" key="7">
    <source>
        <dbReference type="EMBL" id="CAF4373821.1"/>
    </source>
</evidence>
<keyword evidence="8" id="KW-1185">Reference proteome</keyword>
<dbReference type="GO" id="GO:0000287">
    <property type="term" value="F:magnesium ion binding"/>
    <property type="evidence" value="ECO:0007669"/>
    <property type="project" value="InterPro"/>
</dbReference>
<evidence type="ECO:0000256" key="3">
    <source>
        <dbReference type="ARBA" id="ARBA00022842"/>
    </source>
</evidence>
<evidence type="ECO:0000256" key="1">
    <source>
        <dbReference type="ARBA" id="ARBA00001946"/>
    </source>
</evidence>
<comment type="cofactor">
    <cofactor evidence="1">
        <name>Mg(2+)</name>
        <dbReference type="ChEBI" id="CHEBI:18420"/>
    </cofactor>
</comment>
<protein>
    <recommendedName>
        <fullName evidence="5">Enolase N-terminal domain-containing protein</fullName>
    </recommendedName>
</protein>
<proteinExistence type="predicted"/>
<evidence type="ECO:0000313" key="8">
    <source>
        <dbReference type="Proteomes" id="UP000663866"/>
    </source>
</evidence>
<dbReference type="EMBL" id="CAJOBH010049842">
    <property type="protein sequence ID" value="CAF4373821.1"/>
    <property type="molecule type" value="Genomic_DNA"/>
</dbReference>
<dbReference type="GO" id="GO:0006096">
    <property type="term" value="P:glycolytic process"/>
    <property type="evidence" value="ECO:0007669"/>
    <property type="project" value="InterPro"/>
</dbReference>
<dbReference type="PANTHER" id="PTHR11902:SF12">
    <property type="entry name" value="ALPHA-ENOLASE"/>
    <property type="match status" value="1"/>
</dbReference>
<evidence type="ECO:0000259" key="5">
    <source>
        <dbReference type="SMART" id="SM01193"/>
    </source>
</evidence>
<evidence type="ECO:0000256" key="2">
    <source>
        <dbReference type="ARBA" id="ARBA00022723"/>
    </source>
</evidence>
<feature type="domain" description="Enolase N-terminal" evidence="5">
    <location>
        <begin position="5"/>
        <end position="66"/>
    </location>
</feature>
<evidence type="ECO:0000313" key="6">
    <source>
        <dbReference type="EMBL" id="CAF4111306.1"/>
    </source>
</evidence>
<dbReference type="InterPro" id="IPR029017">
    <property type="entry name" value="Enolase-like_N"/>
</dbReference>
<reference evidence="6" key="1">
    <citation type="submission" date="2021-02" db="EMBL/GenBank/DDBJ databases">
        <authorList>
            <person name="Nowell W R."/>
        </authorList>
    </citation>
    <scope>NUCLEOTIDE SEQUENCE</scope>
</reference>
<dbReference type="Pfam" id="PF03952">
    <property type="entry name" value="Enolase_N"/>
    <property type="match status" value="1"/>
</dbReference>
<accession>A0A819VLT9</accession>
<dbReference type="GO" id="GO:0004634">
    <property type="term" value="F:phosphopyruvate hydratase activity"/>
    <property type="evidence" value="ECO:0007669"/>
    <property type="project" value="UniProtKB-EC"/>
</dbReference>
<dbReference type="SUPFAM" id="SSF54826">
    <property type="entry name" value="Enolase N-terminal domain-like"/>
    <property type="match status" value="1"/>
</dbReference>
<dbReference type="SMART" id="SM01193">
    <property type="entry name" value="Enolase_N"/>
    <property type="match status" value="1"/>
</dbReference>
<keyword evidence="2" id="KW-0479">Metal-binding</keyword>
<dbReference type="PANTHER" id="PTHR11902">
    <property type="entry name" value="ENOLASE"/>
    <property type="match status" value="1"/>
</dbReference>
<dbReference type="InterPro" id="IPR020811">
    <property type="entry name" value="Enolase_N"/>
</dbReference>
<dbReference type="GO" id="GO:0000015">
    <property type="term" value="C:phosphopyruvate hydratase complex"/>
    <property type="evidence" value="ECO:0007669"/>
    <property type="project" value="InterPro"/>
</dbReference>
<dbReference type="Gene3D" id="3.30.390.10">
    <property type="entry name" value="Enolase-like, N-terminal domain"/>
    <property type="match status" value="1"/>
</dbReference>
<comment type="catalytic activity">
    <reaction evidence="4">
        <text>(2R)-2-phosphoglycerate = phosphoenolpyruvate + H2O</text>
        <dbReference type="Rhea" id="RHEA:10164"/>
        <dbReference type="ChEBI" id="CHEBI:15377"/>
        <dbReference type="ChEBI" id="CHEBI:58289"/>
        <dbReference type="ChEBI" id="CHEBI:58702"/>
        <dbReference type="EC" id="4.2.1.11"/>
    </reaction>
</comment>